<dbReference type="EMBL" id="JAVFKD010000014">
    <property type="protein sequence ID" value="KAK5990324.1"/>
    <property type="molecule type" value="Genomic_DNA"/>
</dbReference>
<proteinExistence type="predicted"/>
<accession>A0ABR0SDW1</accession>
<dbReference type="Proteomes" id="UP001338125">
    <property type="component" value="Unassembled WGS sequence"/>
</dbReference>
<reference evidence="1 2" key="1">
    <citation type="submission" date="2024-01" db="EMBL/GenBank/DDBJ databases">
        <title>Complete genome of Cladobotryum mycophilum ATHUM6906.</title>
        <authorList>
            <person name="Christinaki A.C."/>
            <person name="Myridakis A.I."/>
            <person name="Kouvelis V.N."/>
        </authorList>
    </citation>
    <scope>NUCLEOTIDE SEQUENCE [LARGE SCALE GENOMIC DNA]</scope>
    <source>
        <strain evidence="1 2">ATHUM6906</strain>
    </source>
</reference>
<protein>
    <submittedName>
        <fullName evidence="1">Uncharacterized protein</fullName>
    </submittedName>
</protein>
<sequence length="119" mass="13067">MAHKKLPFGRTRRRGLALILLNSCAIRKTPTSLSISVSASGLNVAPAPTIMKDQIQYTNRRTCIGQVQESGRIDDEGPSSSIVSNSQSCFPHPYPSLTFVVQCKYLPAASRCTIPERYI</sequence>
<name>A0ABR0SDW1_9HYPO</name>
<gene>
    <name evidence="1" type="ORF">PT974_08591</name>
</gene>
<evidence type="ECO:0000313" key="1">
    <source>
        <dbReference type="EMBL" id="KAK5990324.1"/>
    </source>
</evidence>
<comment type="caution">
    <text evidence="1">The sequence shown here is derived from an EMBL/GenBank/DDBJ whole genome shotgun (WGS) entry which is preliminary data.</text>
</comment>
<evidence type="ECO:0000313" key="2">
    <source>
        <dbReference type="Proteomes" id="UP001338125"/>
    </source>
</evidence>
<keyword evidence="2" id="KW-1185">Reference proteome</keyword>
<organism evidence="1 2">
    <name type="scientific">Cladobotryum mycophilum</name>
    <dbReference type="NCBI Taxonomy" id="491253"/>
    <lineage>
        <taxon>Eukaryota</taxon>
        <taxon>Fungi</taxon>
        <taxon>Dikarya</taxon>
        <taxon>Ascomycota</taxon>
        <taxon>Pezizomycotina</taxon>
        <taxon>Sordariomycetes</taxon>
        <taxon>Hypocreomycetidae</taxon>
        <taxon>Hypocreales</taxon>
        <taxon>Hypocreaceae</taxon>
        <taxon>Cladobotryum</taxon>
    </lineage>
</organism>